<dbReference type="Pfam" id="PF05225">
    <property type="entry name" value="HTH_psq"/>
    <property type="match status" value="1"/>
</dbReference>
<feature type="domain" description="HTH psq-type" evidence="1">
    <location>
        <begin position="16"/>
        <end position="51"/>
    </location>
</feature>
<dbReference type="EMBL" id="JAIWYP010000007">
    <property type="protein sequence ID" value="KAH3792421.1"/>
    <property type="molecule type" value="Genomic_DNA"/>
</dbReference>
<evidence type="ECO:0000313" key="3">
    <source>
        <dbReference type="Proteomes" id="UP000828390"/>
    </source>
</evidence>
<dbReference type="AlphaFoldDB" id="A0A9D4F6Z5"/>
<reference evidence="2" key="2">
    <citation type="submission" date="2020-11" db="EMBL/GenBank/DDBJ databases">
        <authorList>
            <person name="McCartney M.A."/>
            <person name="Auch B."/>
            <person name="Kono T."/>
            <person name="Mallez S."/>
            <person name="Becker A."/>
            <person name="Gohl D.M."/>
            <person name="Silverstein K.A.T."/>
            <person name="Koren S."/>
            <person name="Bechman K.B."/>
            <person name="Herman A."/>
            <person name="Abrahante J.E."/>
            <person name="Garbe J."/>
        </authorList>
    </citation>
    <scope>NUCLEOTIDE SEQUENCE</scope>
    <source>
        <strain evidence="2">Duluth1</strain>
        <tissue evidence="2">Whole animal</tissue>
    </source>
</reference>
<reference evidence="2" key="1">
    <citation type="journal article" date="2019" name="bioRxiv">
        <title>The Genome of the Zebra Mussel, Dreissena polymorpha: A Resource for Invasive Species Research.</title>
        <authorList>
            <person name="McCartney M.A."/>
            <person name="Auch B."/>
            <person name="Kono T."/>
            <person name="Mallez S."/>
            <person name="Zhang Y."/>
            <person name="Obille A."/>
            <person name="Becker A."/>
            <person name="Abrahante J.E."/>
            <person name="Garbe J."/>
            <person name="Badalamenti J.P."/>
            <person name="Herman A."/>
            <person name="Mangelson H."/>
            <person name="Liachko I."/>
            <person name="Sullivan S."/>
            <person name="Sone E.D."/>
            <person name="Koren S."/>
            <person name="Silverstein K.A.T."/>
            <person name="Beckman K.B."/>
            <person name="Gohl D.M."/>
        </authorList>
    </citation>
    <scope>NUCLEOTIDE SEQUENCE</scope>
    <source>
        <strain evidence="2">Duluth1</strain>
        <tissue evidence="2">Whole animal</tissue>
    </source>
</reference>
<proteinExistence type="predicted"/>
<dbReference type="Proteomes" id="UP000828390">
    <property type="component" value="Unassembled WGS sequence"/>
</dbReference>
<dbReference type="Gene3D" id="1.10.10.60">
    <property type="entry name" value="Homeodomain-like"/>
    <property type="match status" value="1"/>
</dbReference>
<name>A0A9D4F6Z5_DREPO</name>
<protein>
    <recommendedName>
        <fullName evidence="1">HTH psq-type domain-containing protein</fullName>
    </recommendedName>
</protein>
<dbReference type="InterPro" id="IPR007889">
    <property type="entry name" value="HTH_Psq"/>
</dbReference>
<evidence type="ECO:0000313" key="2">
    <source>
        <dbReference type="EMBL" id="KAH3792421.1"/>
    </source>
</evidence>
<dbReference type="GO" id="GO:0003677">
    <property type="term" value="F:DNA binding"/>
    <property type="evidence" value="ECO:0007669"/>
    <property type="project" value="InterPro"/>
</dbReference>
<dbReference type="InterPro" id="IPR009057">
    <property type="entry name" value="Homeodomain-like_sf"/>
</dbReference>
<organism evidence="2 3">
    <name type="scientific">Dreissena polymorpha</name>
    <name type="common">Zebra mussel</name>
    <name type="synonym">Mytilus polymorpha</name>
    <dbReference type="NCBI Taxonomy" id="45954"/>
    <lineage>
        <taxon>Eukaryota</taxon>
        <taxon>Metazoa</taxon>
        <taxon>Spiralia</taxon>
        <taxon>Lophotrochozoa</taxon>
        <taxon>Mollusca</taxon>
        <taxon>Bivalvia</taxon>
        <taxon>Autobranchia</taxon>
        <taxon>Heteroconchia</taxon>
        <taxon>Euheterodonta</taxon>
        <taxon>Imparidentia</taxon>
        <taxon>Neoheterodontei</taxon>
        <taxon>Myida</taxon>
        <taxon>Dreissenoidea</taxon>
        <taxon>Dreissenidae</taxon>
        <taxon>Dreissena</taxon>
    </lineage>
</organism>
<sequence>MIRESNHKKKPYNKNNLKRAFDATLGGMSVYRASRAYNVPESTFRDRTRQNVDITCKHGAEKEERKLADHIVFMANIGYGYSVTDVRCMAADYARSLGKNVRA</sequence>
<accession>A0A9D4F6Z5</accession>
<comment type="caution">
    <text evidence="2">The sequence shown here is derived from an EMBL/GenBank/DDBJ whole genome shotgun (WGS) entry which is preliminary data.</text>
</comment>
<keyword evidence="3" id="KW-1185">Reference proteome</keyword>
<evidence type="ECO:0000259" key="1">
    <source>
        <dbReference type="Pfam" id="PF05225"/>
    </source>
</evidence>
<dbReference type="SUPFAM" id="SSF46689">
    <property type="entry name" value="Homeodomain-like"/>
    <property type="match status" value="1"/>
</dbReference>
<gene>
    <name evidence="2" type="ORF">DPMN_145917</name>
</gene>